<gene>
    <name evidence="8" type="primary">ycf2</name>
</gene>
<comment type="function">
    <text evidence="1">Probable ATPase of unknown function. Its presence in a non-photosynthetic plant (Epifagus virginiana) and experiments in tobacco indicate that it has an essential function which is probably not related to photosynthesis.</text>
</comment>
<sequence>MGIYKKSSQNFHNFDIFLQNVFKKKKLFRYESFNISANFNNQIFFGEINDSFEKELNELIYNSNFVDKLIDYSFSTAEKRNLNDPSIRKQILRNLKNCGESLESLVKSSFLLKEKENLYLSNYMKVYLWQFFIRNYRQQNKVEGNIFTGKNRKSSYSILNNSKLYITLKNILSDAICKLSRSLVYEVRESEIQTKKINVLTRKITDDMNPPDSGCNITKNMERNLQFIYFDQFHNLHTDNYHFDWMNKMLYLKYEPNQKSVFLERTFLKKYLPLVKDSPNCNLNFLRKSSIGKGILDDLFPVRERGKLNADFFKPLLINGFVQNIISTKTFTGFLIPKKIDRLKNNIASDDLQIISWKLRKYHSNFLQNYYLPFNFAYNIIHENSYSNEEIWSEMGKKYNPPLVKFLDLPSVFSKFRKTFLLISSIELKEHLLMKTNELDFIIDQSKKNGKNTNFTKKILLIFGKKDDSTRIDGNGSINSYHSYHNGLLKITLLPKVLGFKEICKNNIFHKYSKSWKRFIRKSFIYNAKNIKYKKLSFEIDHWLYKVKGSFKTFVSYNSFTGLKFIKILTEHFKNPSSKNIDEISSQIFVNIYESYVERNKLLTKNLIEIFDSGDINANNFIEDLLINEIIIDLSNKIPTKNDILSDWVGNKKLLSNLNYKFHFDTFLGNFNSNYRKKFTFCWKENGTKNHKMIYSQLVKNLLKYRKLNETFIQKRSLFLGRNIYQLVQLKLNKFFVFEIFHDKLSKTKLISLHYLYEKLLKQMKFYFPSNSKIYFLERRKSKLKTLSTNKGLKIKKIGTGFLADLSEMGIKEYYNMLQSQSSIISKKTNNLIFESINKIYLSPLSKYSKLEKLKDEIHEKMPIRTDKLYDKFNQIEIFNCFEIDTWVKNNNYIDWFFTFEWWEYRLHIFGEILRKIFLIMGSHFEYFINNNIRFVQMNLANLYEEGKKNLYTSNSRWNSRFFFECTEDNIFNFPWSNFYLININNFGNLQWAFFGLIAFVFLFYQNSLSVIVGSDSIDLWKSFEDIKYLTDTSRAFYFAELLHPNKTQLNRTGNFLIHFLSNLKHYAKNIRFYLLIKKNLNNWLINNKSLDLSRRKRNLLVQSLTTPTQMKNYGFHSYFQPEILNNHLFGYRKNSQQGLSYIRYVSKVLEKNLSTYSLHLGDKWIFFASLQKIISSQTLQQTKKFNPKFRKIPISLQLGLSCSKGILLIGPVESGRSYLIKNLAADCSVPLLGISINKLLYNKPDVMTESWMNILIESLRRLNLTLDLAKEMSPCIIWIRNIHELDVNRPTQNIESDPTFLLGILLKHFHTNSLRTRPGNDIVMIGSTHVPTKVDPSLISPDRLDRVINIRLLNIHQRKKQFTIFLKKNNLHLNKNSSCSNEFGSRTMGYNMRDLISFTNEISLINLTGNDSFVYDDTIKLAFHRQIFGFSHTNNKPKFKQNFKILLYRIGRTIIQNILVGGSTTTNPLNISNYLWKKKFYYLSRWYLEPSIDNSIIKESTILIHVLVCLAGVAARDSWFLLEKSSHTSISLDKLIENDLDLAYSIVENFSSDFPWLETCENQFMDYGEKKTKIFLTENFLKIMHSGIFAIANRNVINTQTNSQYESLFSKNKILDRKICEFKNTAWSPRFWRLNFSRSNLFNWVKRPNDFESFRTLGYSDKINVEVRNQNDPILSNQIIAGKKQLFYERILPRVRKRNVEELESQFENILLEEQFEILGFFKPSTQYQMEYQLNNKPKLFIGKRILWDPTGSFFQNRHFVFSRREFFVDREMLRRLYITYGVRRERERSLSNHRIKQFFIHRGYDKDFTNKLSVRWWSQLPIDRKHNIYTLKRIEKMGIRLKRPQIFTPVYLYQRWLIENIPGRFSRLDLVTHRDRWIKINKLLFNDSFTYSTLLESYQYLFEFFSSNKILLTQMIKTLLRKKWLFQNEIVNIIDNMKD</sequence>
<dbReference type="SUPFAM" id="SSF52540">
    <property type="entry name" value="P-loop containing nucleoside triphosphate hydrolases"/>
    <property type="match status" value="1"/>
</dbReference>
<evidence type="ECO:0000256" key="6">
    <source>
        <dbReference type="ARBA" id="ARBA00022840"/>
    </source>
</evidence>
<geneLocation type="chloroplast" evidence="8"/>
<keyword evidence="6" id="KW-0067">ATP-binding</keyword>
<evidence type="ECO:0000256" key="2">
    <source>
        <dbReference type="ARBA" id="ARBA00004474"/>
    </source>
</evidence>
<dbReference type="PANTHER" id="PTHR33078:SF100">
    <property type="entry name" value="PROTEIN YCF2"/>
    <property type="match status" value="1"/>
</dbReference>
<comment type="similarity">
    <text evidence="3">Belongs to the Ycf2 family.</text>
</comment>
<protein>
    <submittedName>
        <fullName evidence="8">Hypothetical chloroplast RF21</fullName>
    </submittedName>
</protein>
<keyword evidence="4 8" id="KW-0934">Plastid</keyword>
<dbReference type="InterPro" id="IPR003593">
    <property type="entry name" value="AAA+_ATPase"/>
</dbReference>
<organism evidence="8">
    <name type="scientific">Notoscyphus lutescens</name>
    <dbReference type="NCBI Taxonomy" id="399523"/>
    <lineage>
        <taxon>Eukaryota</taxon>
        <taxon>Viridiplantae</taxon>
        <taxon>Streptophyta</taxon>
        <taxon>Embryophyta</taxon>
        <taxon>Marchantiophyta</taxon>
        <taxon>Jungermanniopsida</taxon>
        <taxon>Jungermanniidae</taxon>
        <taxon>Jungermanniales</taxon>
        <taxon>Jungermanniineae</taxon>
        <taxon>Notoscyphaceae</taxon>
        <taxon>Notoscyphus</taxon>
    </lineage>
</organism>
<name>A0A8F2XW53_9MARC</name>
<dbReference type="CDD" id="cd19505">
    <property type="entry name" value="RecA-like_Ycf2"/>
    <property type="match status" value="1"/>
</dbReference>
<dbReference type="InterPro" id="IPR027417">
    <property type="entry name" value="P-loop_NTPase"/>
</dbReference>
<evidence type="ECO:0000256" key="5">
    <source>
        <dbReference type="ARBA" id="ARBA00022741"/>
    </source>
</evidence>
<reference evidence="8" key="1">
    <citation type="journal article" date="2021" name="ACS Synth. Biol.">
        <title>Construction of DNA Tools for Hyperexpression in Marchantia Chloroplasts.</title>
        <authorList>
            <person name="Frangedakis E."/>
            <person name="Guzman-Chavez F."/>
            <person name="Rebmann M."/>
            <person name="Markel K."/>
            <person name="Yu Y."/>
            <person name="Perraki A."/>
            <person name="Tse S.W."/>
            <person name="Liu Y."/>
            <person name="Rever J."/>
            <person name="Sauret-Gueto S."/>
            <person name="Goffinet B."/>
            <person name="Schneider H."/>
            <person name="Haseloff J."/>
        </authorList>
    </citation>
    <scope>NUCLEOTIDE SEQUENCE</scope>
</reference>
<evidence type="ECO:0000256" key="3">
    <source>
        <dbReference type="ARBA" id="ARBA00009361"/>
    </source>
</evidence>
<dbReference type="SMART" id="SM00382">
    <property type="entry name" value="AAA"/>
    <property type="match status" value="1"/>
</dbReference>
<evidence type="ECO:0000256" key="1">
    <source>
        <dbReference type="ARBA" id="ARBA00002329"/>
    </source>
</evidence>
<keyword evidence="5" id="KW-0547">Nucleotide-binding</keyword>
<comment type="subcellular location">
    <subcellularLocation>
        <location evidence="2">Plastid</location>
    </subcellularLocation>
</comment>
<dbReference type="Gene3D" id="3.40.50.300">
    <property type="entry name" value="P-loop containing nucleotide triphosphate hydrolases"/>
    <property type="match status" value="1"/>
</dbReference>
<evidence type="ECO:0000256" key="4">
    <source>
        <dbReference type="ARBA" id="ARBA00022640"/>
    </source>
</evidence>
<dbReference type="EMBL" id="MW429513">
    <property type="protein sequence ID" value="QWW93351.1"/>
    <property type="molecule type" value="Genomic_DNA"/>
</dbReference>
<proteinExistence type="inferred from homology"/>
<dbReference type="PANTHER" id="PTHR33078">
    <property type="entry name" value="PROTEIN YCF2-RELATED"/>
    <property type="match status" value="1"/>
</dbReference>
<feature type="domain" description="AAA+ ATPase" evidence="7">
    <location>
        <begin position="1203"/>
        <end position="1355"/>
    </location>
</feature>
<dbReference type="GO" id="GO:0005524">
    <property type="term" value="F:ATP binding"/>
    <property type="evidence" value="ECO:0007669"/>
    <property type="project" value="UniProtKB-KW"/>
</dbReference>
<dbReference type="Gene3D" id="1.10.8.60">
    <property type="match status" value="1"/>
</dbReference>
<dbReference type="GO" id="GO:0009536">
    <property type="term" value="C:plastid"/>
    <property type="evidence" value="ECO:0007669"/>
    <property type="project" value="UniProtKB-SubCell"/>
</dbReference>
<dbReference type="GO" id="GO:0016887">
    <property type="term" value="F:ATP hydrolysis activity"/>
    <property type="evidence" value="ECO:0007669"/>
    <property type="project" value="InterPro"/>
</dbReference>
<evidence type="ECO:0000259" key="7">
    <source>
        <dbReference type="SMART" id="SM00382"/>
    </source>
</evidence>
<accession>A0A8F2XW53</accession>
<dbReference type="InterPro" id="IPR003959">
    <property type="entry name" value="ATPase_AAA_core"/>
</dbReference>
<dbReference type="Pfam" id="PF00004">
    <property type="entry name" value="AAA"/>
    <property type="match status" value="1"/>
</dbReference>
<keyword evidence="8" id="KW-0150">Chloroplast</keyword>
<evidence type="ECO:0000313" key="8">
    <source>
        <dbReference type="EMBL" id="QWW93351.1"/>
    </source>
</evidence>